<evidence type="ECO:0000256" key="3">
    <source>
        <dbReference type="ARBA" id="ARBA00012865"/>
    </source>
</evidence>
<evidence type="ECO:0000313" key="9">
    <source>
        <dbReference type="EMBL" id="NNV54957.1"/>
    </source>
</evidence>
<evidence type="ECO:0000256" key="2">
    <source>
        <dbReference type="ARBA" id="ARBA00007898"/>
    </source>
</evidence>
<evidence type="ECO:0000259" key="8">
    <source>
        <dbReference type="Pfam" id="PF00905"/>
    </source>
</evidence>
<dbReference type="EC" id="3.5.2.6" evidence="3"/>
<keyword evidence="4 7" id="KW-0732">Signal</keyword>
<dbReference type="PANTHER" id="PTHR30627:SF6">
    <property type="entry name" value="BETA-LACTAMASE YBXI-RELATED"/>
    <property type="match status" value="1"/>
</dbReference>
<keyword evidence="6" id="KW-0046">Antibiotic resistance</keyword>
<dbReference type="RefSeq" id="WP_171606889.1">
    <property type="nucleotide sequence ID" value="NZ_WHPF01000004.1"/>
</dbReference>
<dbReference type="SUPFAM" id="SSF56601">
    <property type="entry name" value="beta-lactamase/transpeptidase-like"/>
    <property type="match status" value="1"/>
</dbReference>
<protein>
    <recommendedName>
        <fullName evidence="3">beta-lactamase</fullName>
        <ecNumber evidence="3">3.5.2.6</ecNumber>
    </recommendedName>
</protein>
<dbReference type="InterPro" id="IPR012338">
    <property type="entry name" value="Beta-lactam/transpept-like"/>
</dbReference>
<feature type="domain" description="Penicillin-binding protein transpeptidase" evidence="8">
    <location>
        <begin position="48"/>
        <end position="255"/>
    </location>
</feature>
<accession>A0A8J8FCH0</accession>
<dbReference type="InterPro" id="IPR050515">
    <property type="entry name" value="Beta-lactam/transpept"/>
</dbReference>
<dbReference type="Proteomes" id="UP000598971">
    <property type="component" value="Unassembled WGS sequence"/>
</dbReference>
<dbReference type="GO" id="GO:0071555">
    <property type="term" value="P:cell wall organization"/>
    <property type="evidence" value="ECO:0007669"/>
    <property type="project" value="TreeGrafter"/>
</dbReference>
<feature type="signal peptide" evidence="7">
    <location>
        <begin position="1"/>
        <end position="18"/>
    </location>
</feature>
<dbReference type="EMBL" id="WHPF01000004">
    <property type="protein sequence ID" value="NNV54957.1"/>
    <property type="molecule type" value="Genomic_DNA"/>
</dbReference>
<comment type="similarity">
    <text evidence="2">Belongs to the class-D beta-lactamase family.</text>
</comment>
<dbReference type="PANTHER" id="PTHR30627">
    <property type="entry name" value="PEPTIDOGLYCAN D,D-TRANSPEPTIDASE"/>
    <property type="match status" value="1"/>
</dbReference>
<evidence type="ECO:0000256" key="5">
    <source>
        <dbReference type="ARBA" id="ARBA00022801"/>
    </source>
</evidence>
<comment type="catalytic activity">
    <reaction evidence="1">
        <text>a beta-lactam + H2O = a substituted beta-amino acid</text>
        <dbReference type="Rhea" id="RHEA:20401"/>
        <dbReference type="ChEBI" id="CHEBI:15377"/>
        <dbReference type="ChEBI" id="CHEBI:35627"/>
        <dbReference type="ChEBI" id="CHEBI:140347"/>
        <dbReference type="EC" id="3.5.2.6"/>
    </reaction>
</comment>
<reference evidence="9" key="1">
    <citation type="submission" date="2019-10" db="EMBL/GenBank/DDBJ databases">
        <title>Draft genome sequence of Panacibacter sp. KCS-6.</title>
        <authorList>
            <person name="Yim K.J."/>
        </authorList>
    </citation>
    <scope>NUCLEOTIDE SEQUENCE</scope>
    <source>
        <strain evidence="9">KCS-6</strain>
    </source>
</reference>
<keyword evidence="10" id="KW-1185">Reference proteome</keyword>
<dbReference type="GO" id="GO:0008800">
    <property type="term" value="F:beta-lactamase activity"/>
    <property type="evidence" value="ECO:0007669"/>
    <property type="project" value="UniProtKB-EC"/>
</dbReference>
<keyword evidence="5" id="KW-0378">Hydrolase</keyword>
<dbReference type="InterPro" id="IPR001460">
    <property type="entry name" value="PCN-bd_Tpept"/>
</dbReference>
<dbReference type="GO" id="GO:0046677">
    <property type="term" value="P:response to antibiotic"/>
    <property type="evidence" value="ECO:0007669"/>
    <property type="project" value="UniProtKB-KW"/>
</dbReference>
<evidence type="ECO:0000313" key="10">
    <source>
        <dbReference type="Proteomes" id="UP000598971"/>
    </source>
</evidence>
<gene>
    <name evidence="9" type="ORF">GD597_05755</name>
</gene>
<dbReference type="Pfam" id="PF00905">
    <property type="entry name" value="Transpeptidase"/>
    <property type="match status" value="1"/>
</dbReference>
<dbReference type="GO" id="GO:0008658">
    <property type="term" value="F:penicillin binding"/>
    <property type="evidence" value="ECO:0007669"/>
    <property type="project" value="InterPro"/>
</dbReference>
<name>A0A8J8FCH0_9BACT</name>
<evidence type="ECO:0000256" key="7">
    <source>
        <dbReference type="SAM" id="SignalP"/>
    </source>
</evidence>
<organism evidence="9 10">
    <name type="scientific">Limnovirga soli</name>
    <dbReference type="NCBI Taxonomy" id="2656915"/>
    <lineage>
        <taxon>Bacteria</taxon>
        <taxon>Pseudomonadati</taxon>
        <taxon>Bacteroidota</taxon>
        <taxon>Chitinophagia</taxon>
        <taxon>Chitinophagales</taxon>
        <taxon>Chitinophagaceae</taxon>
        <taxon>Limnovirga</taxon>
    </lineage>
</organism>
<dbReference type="Gene3D" id="3.40.710.10">
    <property type="entry name" value="DD-peptidase/beta-lactamase superfamily"/>
    <property type="match status" value="1"/>
</dbReference>
<evidence type="ECO:0000256" key="6">
    <source>
        <dbReference type="ARBA" id="ARBA00023251"/>
    </source>
</evidence>
<comment type="caution">
    <text evidence="9">The sequence shown here is derived from an EMBL/GenBank/DDBJ whole genome shotgun (WGS) entry which is preliminary data.</text>
</comment>
<evidence type="ECO:0000256" key="1">
    <source>
        <dbReference type="ARBA" id="ARBA00001526"/>
    </source>
</evidence>
<dbReference type="GO" id="GO:0005886">
    <property type="term" value="C:plasma membrane"/>
    <property type="evidence" value="ECO:0007669"/>
    <property type="project" value="TreeGrafter"/>
</dbReference>
<feature type="chain" id="PRO_5035315269" description="beta-lactamase" evidence="7">
    <location>
        <begin position="19"/>
        <end position="273"/>
    </location>
</feature>
<sequence>MNKLVLYLSLLLIMGFNACTPNNVVEDNSIKHFFDENKVNGTFAIFDNAQGIFNVYNLNRYKDSTYLPASTFKIINGLIGIETGKIINERMVIPWDGVSRRPEWDKDLTMAEAFKVSAVPYFQEIARRIGKDTMQHWIDSLGIGSRYNKFTITNNLDTFWLDNTLQVTPDEELGIVKKLYFNQLPFQGRTQDIIKKLMEQENNANYRLSYKTGLGTSKNGNTIGWVTGWIEENKHVYPFVLNIEGPQDADLSATRIIILKGILKQSGFFEGKK</sequence>
<dbReference type="AlphaFoldDB" id="A0A8J8FCH0"/>
<proteinExistence type="inferred from homology"/>
<evidence type="ECO:0000256" key="4">
    <source>
        <dbReference type="ARBA" id="ARBA00022729"/>
    </source>
</evidence>